<dbReference type="InterPro" id="IPR019557">
    <property type="entry name" value="AminoTfrase-like_pln_mobile"/>
</dbReference>
<dbReference type="AlphaFoldDB" id="A0A2K3M317"/>
<dbReference type="PANTHER" id="PTHR46033:SF8">
    <property type="entry name" value="PROTEIN MAINTENANCE OF MERISTEMS-LIKE"/>
    <property type="match status" value="1"/>
</dbReference>
<feature type="non-terminal residue" evidence="2">
    <location>
        <position position="217"/>
    </location>
</feature>
<dbReference type="Pfam" id="PF10536">
    <property type="entry name" value="PMD"/>
    <property type="match status" value="1"/>
</dbReference>
<dbReference type="EMBL" id="ASHM01048147">
    <property type="protein sequence ID" value="PNX85176.1"/>
    <property type="molecule type" value="Genomic_DNA"/>
</dbReference>
<evidence type="ECO:0000313" key="3">
    <source>
        <dbReference type="Proteomes" id="UP000236291"/>
    </source>
</evidence>
<gene>
    <name evidence="2" type="ORF">L195_g041243</name>
</gene>
<organism evidence="2 3">
    <name type="scientific">Trifolium pratense</name>
    <name type="common">Red clover</name>
    <dbReference type="NCBI Taxonomy" id="57577"/>
    <lineage>
        <taxon>Eukaryota</taxon>
        <taxon>Viridiplantae</taxon>
        <taxon>Streptophyta</taxon>
        <taxon>Embryophyta</taxon>
        <taxon>Tracheophyta</taxon>
        <taxon>Spermatophyta</taxon>
        <taxon>Magnoliopsida</taxon>
        <taxon>eudicotyledons</taxon>
        <taxon>Gunneridae</taxon>
        <taxon>Pentapetalae</taxon>
        <taxon>rosids</taxon>
        <taxon>fabids</taxon>
        <taxon>Fabales</taxon>
        <taxon>Fabaceae</taxon>
        <taxon>Papilionoideae</taxon>
        <taxon>50 kb inversion clade</taxon>
        <taxon>NPAAA clade</taxon>
        <taxon>Hologalegina</taxon>
        <taxon>IRL clade</taxon>
        <taxon>Trifolieae</taxon>
        <taxon>Trifolium</taxon>
    </lineage>
</organism>
<dbReference type="InterPro" id="IPR044824">
    <property type="entry name" value="MAIN-like"/>
</dbReference>
<protein>
    <submittedName>
        <fullName evidence="2">Serine/threonine-protein phosphatase 7 long form-like protein</fullName>
    </submittedName>
</protein>
<name>A0A2K3M317_TRIPR</name>
<dbReference type="PANTHER" id="PTHR46033">
    <property type="entry name" value="PROTEIN MAIN-LIKE 2"/>
    <property type="match status" value="1"/>
</dbReference>
<feature type="domain" description="Aminotransferase-like plant mobile" evidence="1">
    <location>
        <begin position="6"/>
        <end position="137"/>
    </location>
</feature>
<dbReference type="Proteomes" id="UP000236291">
    <property type="component" value="Unassembled WGS sequence"/>
</dbReference>
<comment type="caution">
    <text evidence="2">The sequence shown here is derived from an EMBL/GenBank/DDBJ whole genome shotgun (WGS) entry which is preliminary data.</text>
</comment>
<reference evidence="2 3" key="1">
    <citation type="journal article" date="2014" name="Am. J. Bot.">
        <title>Genome assembly and annotation for red clover (Trifolium pratense; Fabaceae).</title>
        <authorList>
            <person name="Istvanek J."/>
            <person name="Jaros M."/>
            <person name="Krenek A."/>
            <person name="Repkova J."/>
        </authorList>
    </citation>
    <scope>NUCLEOTIDE SEQUENCE [LARGE SCALE GENOMIC DNA]</scope>
    <source>
        <strain evidence="3">cv. Tatra</strain>
        <tissue evidence="2">Young leaves</tissue>
    </source>
</reference>
<accession>A0A2K3M317</accession>
<dbReference type="STRING" id="57577.A0A2K3M317"/>
<evidence type="ECO:0000259" key="1">
    <source>
        <dbReference type="Pfam" id="PF10536"/>
    </source>
</evidence>
<sequence length="217" mass="24515">ASLDEIERCTRAYLLYLVGSTIFSTTTGNKVPVMYLSLFENFDKAGKFAWGAGALAFLYRALDNASLKSQRTVSGCLTLVQCWSYSCVNVGQPKCNQDPDSNCFPFVLKWKGKSSCRTKCNVVSYRNALDSLNPSDWYQKITQKYIRRVTSSVESEYQRTVTAMREIANLADIFSTEGLDSYNRGLIDEVKNIAHKCLTEQFEEIPKEKVSKKGSRK</sequence>
<dbReference type="GO" id="GO:0010073">
    <property type="term" value="P:meristem maintenance"/>
    <property type="evidence" value="ECO:0007669"/>
    <property type="project" value="InterPro"/>
</dbReference>
<proteinExistence type="predicted"/>
<evidence type="ECO:0000313" key="2">
    <source>
        <dbReference type="EMBL" id="PNX85176.1"/>
    </source>
</evidence>
<reference evidence="2 3" key="2">
    <citation type="journal article" date="2017" name="Front. Plant Sci.">
        <title>Gene Classification and Mining of Molecular Markers Useful in Red Clover (Trifolium pratense) Breeding.</title>
        <authorList>
            <person name="Istvanek J."/>
            <person name="Dluhosova J."/>
            <person name="Dluhos P."/>
            <person name="Patkova L."/>
            <person name="Nedelnik J."/>
            <person name="Repkova J."/>
        </authorList>
    </citation>
    <scope>NUCLEOTIDE SEQUENCE [LARGE SCALE GENOMIC DNA]</scope>
    <source>
        <strain evidence="3">cv. Tatra</strain>
        <tissue evidence="2">Young leaves</tissue>
    </source>
</reference>
<feature type="non-terminal residue" evidence="2">
    <location>
        <position position="1"/>
    </location>
</feature>